<evidence type="ECO:0000313" key="2">
    <source>
        <dbReference type="EMBL" id="CBI00177.1"/>
    </source>
</evidence>
<dbReference type="SUPFAM" id="SSF103256">
    <property type="entry name" value="Hypothetical protein TM0160"/>
    <property type="match status" value="1"/>
</dbReference>
<reference evidence="2" key="1">
    <citation type="submission" date="2009-10" db="EMBL/GenBank/DDBJ databases">
        <title>Diversity of trophic interactions inside an arsenic-rich microbial ecosystem.</title>
        <authorList>
            <person name="Bertin P.N."/>
            <person name="Heinrich-Salmeron A."/>
            <person name="Pelletier E."/>
            <person name="Goulhen-Chollet F."/>
            <person name="Arsene-Ploetze F."/>
            <person name="Gallien S."/>
            <person name="Calteau A."/>
            <person name="Vallenet D."/>
            <person name="Casiot C."/>
            <person name="Chane-Woon-Ming B."/>
            <person name="Giloteaux L."/>
            <person name="Barakat M."/>
            <person name="Bonnefoy V."/>
            <person name="Bruneel O."/>
            <person name="Chandler M."/>
            <person name="Cleiss J."/>
            <person name="Duran R."/>
            <person name="Elbaz-Poulichet F."/>
            <person name="Fonknechten N."/>
            <person name="Lauga B."/>
            <person name="Mornico D."/>
            <person name="Ortet P."/>
            <person name="Schaeffer C."/>
            <person name="Siguier P."/>
            <person name="Alexander Thil Smith A."/>
            <person name="Van Dorsselaer A."/>
            <person name="Weissenbach J."/>
            <person name="Medigue C."/>
            <person name="Le Paslier D."/>
        </authorList>
    </citation>
    <scope>NUCLEOTIDE SEQUENCE</scope>
</reference>
<name>E6PZ18_9ZZZZ</name>
<proteinExistence type="predicted"/>
<organism evidence="2">
    <name type="scientific">mine drainage metagenome</name>
    <dbReference type="NCBI Taxonomy" id="410659"/>
    <lineage>
        <taxon>unclassified sequences</taxon>
        <taxon>metagenomes</taxon>
        <taxon>ecological metagenomes</taxon>
    </lineage>
</organism>
<dbReference type="PANTHER" id="PTHR15160">
    <property type="entry name" value="VON HIPPEL-LINDAU PROTEIN"/>
    <property type="match status" value="1"/>
</dbReference>
<dbReference type="Gene3D" id="3.10.690.10">
    <property type="entry name" value="Bifunctional nuclease domain"/>
    <property type="match status" value="1"/>
</dbReference>
<dbReference type="PROSITE" id="PS51658">
    <property type="entry name" value="BFN"/>
    <property type="match status" value="1"/>
</dbReference>
<protein>
    <recommendedName>
        <fullName evidence="1">BFN domain-containing protein</fullName>
    </recommendedName>
</protein>
<dbReference type="GO" id="GO:0004518">
    <property type="term" value="F:nuclease activity"/>
    <property type="evidence" value="ECO:0007669"/>
    <property type="project" value="InterPro"/>
</dbReference>
<dbReference type="PANTHER" id="PTHR15160:SF1">
    <property type="entry name" value="VON HIPPEL-LINDAU DISEASE TUMOR SUPPRESSOR"/>
    <property type="match status" value="1"/>
</dbReference>
<dbReference type="InterPro" id="IPR003729">
    <property type="entry name" value="Bi_nuclease_dom"/>
</dbReference>
<evidence type="ECO:0000259" key="1">
    <source>
        <dbReference type="PROSITE" id="PS51658"/>
    </source>
</evidence>
<dbReference type="InterPro" id="IPR036104">
    <property type="entry name" value="BFN_sf"/>
</dbReference>
<dbReference type="AlphaFoldDB" id="E6PZ18"/>
<gene>
    <name evidence="2" type="ORF">CARN3_1173</name>
</gene>
<feature type="domain" description="BFN" evidence="1">
    <location>
        <begin position="2"/>
        <end position="133"/>
    </location>
</feature>
<sequence>MDVEMRIRGLMMDPTTNMPIVVLKDVASDIVLPIWVGIYEANAIAIEIEKVAAPRPMTHDLVKSLIESMSGSLEKVVITELKNDTFYSVLWMRQNGEQIAVDARPSDAIALALRADCPIYVAEPVMALARLNANNASDGPSSEQLRKWLEGLNDEDLGRYKM</sequence>
<dbReference type="EMBL" id="CABN01000100">
    <property type="protein sequence ID" value="CBI00177.1"/>
    <property type="molecule type" value="Genomic_DNA"/>
</dbReference>
<comment type="caution">
    <text evidence="2">The sequence shown here is derived from an EMBL/GenBank/DDBJ whole genome shotgun (WGS) entry which is preliminary data.</text>
</comment>
<dbReference type="Pfam" id="PF02577">
    <property type="entry name" value="BFN_dom"/>
    <property type="match status" value="1"/>
</dbReference>
<accession>E6PZ18</accession>